<feature type="domain" description="C3H1-type" evidence="8">
    <location>
        <begin position="488"/>
        <end position="515"/>
    </location>
</feature>
<evidence type="ECO:0000313" key="10">
    <source>
        <dbReference type="EMBL" id="CAE7032062.1"/>
    </source>
</evidence>
<dbReference type="SUPFAM" id="SSF90229">
    <property type="entry name" value="CCCH zinc finger"/>
    <property type="match status" value="2"/>
</dbReference>
<evidence type="ECO:0000313" key="11">
    <source>
        <dbReference type="Proteomes" id="UP000604046"/>
    </source>
</evidence>
<dbReference type="Pfam" id="PF01424">
    <property type="entry name" value="R3H"/>
    <property type="match status" value="1"/>
</dbReference>
<dbReference type="SUPFAM" id="SSF82708">
    <property type="entry name" value="R3H domain"/>
    <property type="match status" value="1"/>
</dbReference>
<evidence type="ECO:0000256" key="4">
    <source>
        <dbReference type="ARBA" id="ARBA00022833"/>
    </source>
</evidence>
<dbReference type="Gene3D" id="4.10.1000.10">
    <property type="entry name" value="Zinc finger, CCCH-type"/>
    <property type="match status" value="2"/>
</dbReference>
<keyword evidence="4 5" id="KW-0862">Zinc</keyword>
<keyword evidence="1 5" id="KW-0479">Metal-binding</keyword>
<evidence type="ECO:0000256" key="2">
    <source>
        <dbReference type="ARBA" id="ARBA00022737"/>
    </source>
</evidence>
<evidence type="ECO:0000256" key="1">
    <source>
        <dbReference type="ARBA" id="ARBA00022723"/>
    </source>
</evidence>
<feature type="domain" description="R3H" evidence="9">
    <location>
        <begin position="555"/>
        <end position="620"/>
    </location>
</feature>
<dbReference type="SMART" id="SM00393">
    <property type="entry name" value="R3H"/>
    <property type="match status" value="1"/>
</dbReference>
<dbReference type="GO" id="GO:0008270">
    <property type="term" value="F:zinc ion binding"/>
    <property type="evidence" value="ECO:0007669"/>
    <property type="project" value="UniProtKB-KW"/>
</dbReference>
<dbReference type="PANTHER" id="PTHR12547">
    <property type="entry name" value="CCCH ZINC FINGER/TIS11-RELATED"/>
    <property type="match status" value="1"/>
</dbReference>
<feature type="domain" description="C3H1-type" evidence="8">
    <location>
        <begin position="436"/>
        <end position="463"/>
    </location>
</feature>
<keyword evidence="11" id="KW-1185">Reference proteome</keyword>
<organism evidence="10 11">
    <name type="scientific">Symbiodinium natans</name>
    <dbReference type="NCBI Taxonomy" id="878477"/>
    <lineage>
        <taxon>Eukaryota</taxon>
        <taxon>Sar</taxon>
        <taxon>Alveolata</taxon>
        <taxon>Dinophyceae</taxon>
        <taxon>Suessiales</taxon>
        <taxon>Symbiodiniaceae</taxon>
        <taxon>Symbiodinium</taxon>
    </lineage>
</organism>
<dbReference type="PROSITE" id="PS51061">
    <property type="entry name" value="R3H"/>
    <property type="match status" value="1"/>
</dbReference>
<dbReference type="Gene3D" id="3.30.1370.50">
    <property type="entry name" value="R3H-like domain"/>
    <property type="match status" value="1"/>
</dbReference>
<feature type="region of interest" description="Disordered" evidence="6">
    <location>
        <begin position="732"/>
        <end position="755"/>
    </location>
</feature>
<proteinExistence type="predicted"/>
<dbReference type="PANTHER" id="PTHR12547:SF18">
    <property type="entry name" value="PROTEIN TIS11"/>
    <property type="match status" value="1"/>
</dbReference>
<dbReference type="AlphaFoldDB" id="A0A812IE49"/>
<sequence>MRSQSQVEAACLRPDGSLFNVPIPLRSLVVKGTSGIAECGERLAQQLSFGHFGVPGDVMPPGVRLSEVPGVSVMVLQLRSPDRGFLLAVRPSKSLPPFPENTVANRMLYNQQLRVFGCAVFTRHNYDAQSAANSYIPIAVTEAKALIQALPGSVALVAEAQRLAAARKAERELVHEFTAQPLAVSAASAAADSGRTFSMRSFGTSQTSRAAGPTIQASSSSSGAPMAKSTPCSPPTPSQPAAKAPQQQRGTWGPTTHLDRSQRSGISPPWKTTQPSAQTRAAYPACPIPADPCPICVNTYQMTHHIKQKAMCCKQRVCSECSTEILKRAGFGGRSPCPFCRHVPLEVQNATSDTEDAQEVEEARQARLAEDRQLAEVLQDIEDEGMASFANRLARQNPPSEPSGRTWLGVAQEGKVKALEAEVAQLRRSHGLGGGTFKTVLCRYHQIGRCSKGSACTYAHGEGDLQKPHAAYTAPSSSSAPVRREPANYKTVLCEFFERGSCRYGSQCTFAHGAGDLRATATGQSRGASSAVKNWLAARSLCCQAGLGTRVAQTMEGQTEIASWRQRLQDAKFRRQPFSFPPTLSAADRKVLHVLCDELGIRHESRGDGANRCVHVFFDAVSDVGGPDEEEHMDFSYDEREYSEHEVYDDFYDHFDLGMIPFASADMSWGLDVKLPSQTRSAVDSQRELAGSEGHLLVSVLLFPSMPMCPCVGDIASLLATASMRAADEREIGMRRSPSDQEALSTSEALMSPATPDRVDYEAEDAVTIDYSHGWRTVLAQAAPAMVRGGPVVVKDAQNHQYDLVWDSDNSHFRLLCEPGPRSFPLQIQRRKAGWHDHWHLGGALASEVVEGMREMLATKQKLPRSVGNKRRVDKFVRAKLYEFYQHEMMLLRRGLQEGSSPQPSRILGEGGPSQLAASAEAVRIAMAYVECEYFGLCLLLEADWLHAHASNEGIAFPGRWTADFVAEWDARLLCLGWHGQDEMHARLLDLGHRLFVVGNAQSIERDVIEVVKDKLCDLMESHPRVFEIIGCRFPEEFHYLLAFAHRCSVAVTLLFAESQDRRGLLEKMSYKSIFAGAAMFSVLSRVFPP</sequence>
<dbReference type="Proteomes" id="UP000604046">
    <property type="component" value="Unassembled WGS sequence"/>
</dbReference>
<evidence type="ECO:0000256" key="6">
    <source>
        <dbReference type="SAM" id="MobiDB-lite"/>
    </source>
</evidence>
<dbReference type="PROSITE" id="PS50089">
    <property type="entry name" value="ZF_RING_2"/>
    <property type="match status" value="1"/>
</dbReference>
<protein>
    <submittedName>
        <fullName evidence="10">ZFP36 protein</fullName>
    </submittedName>
</protein>
<feature type="zinc finger region" description="C3H1-type" evidence="5">
    <location>
        <begin position="488"/>
        <end position="515"/>
    </location>
</feature>
<keyword evidence="2" id="KW-0677">Repeat</keyword>
<dbReference type="InterPro" id="IPR000571">
    <property type="entry name" value="Znf_CCCH"/>
</dbReference>
<evidence type="ECO:0000256" key="3">
    <source>
        <dbReference type="ARBA" id="ARBA00022771"/>
    </source>
</evidence>
<dbReference type="SUPFAM" id="SSF57850">
    <property type="entry name" value="RING/U-box"/>
    <property type="match status" value="1"/>
</dbReference>
<dbReference type="EMBL" id="CAJNDS010000236">
    <property type="protein sequence ID" value="CAE7032062.1"/>
    <property type="molecule type" value="Genomic_DNA"/>
</dbReference>
<dbReference type="InterPro" id="IPR001374">
    <property type="entry name" value="R3H_dom"/>
</dbReference>
<evidence type="ECO:0000259" key="9">
    <source>
        <dbReference type="PROSITE" id="PS51061"/>
    </source>
</evidence>
<feature type="compositionally biased region" description="Polar residues" evidence="6">
    <location>
        <begin position="740"/>
        <end position="749"/>
    </location>
</feature>
<accession>A0A812IE49</accession>
<comment type="caution">
    <text evidence="10">The sequence shown here is derived from an EMBL/GenBank/DDBJ whole genome shotgun (WGS) entry which is preliminary data.</text>
</comment>
<reference evidence="10" key="1">
    <citation type="submission" date="2021-02" db="EMBL/GenBank/DDBJ databases">
        <authorList>
            <person name="Dougan E. K."/>
            <person name="Rhodes N."/>
            <person name="Thang M."/>
            <person name="Chan C."/>
        </authorList>
    </citation>
    <scope>NUCLEOTIDE SEQUENCE</scope>
</reference>
<dbReference type="InterPro" id="IPR036867">
    <property type="entry name" value="R3H_dom_sf"/>
</dbReference>
<feature type="domain" description="RING-type" evidence="7">
    <location>
        <begin position="293"/>
        <end position="341"/>
    </location>
</feature>
<evidence type="ECO:0000259" key="7">
    <source>
        <dbReference type="PROSITE" id="PS50089"/>
    </source>
</evidence>
<feature type="zinc finger region" description="C3H1-type" evidence="5">
    <location>
        <begin position="436"/>
        <end position="463"/>
    </location>
</feature>
<dbReference type="InterPro" id="IPR036855">
    <property type="entry name" value="Znf_CCCH_sf"/>
</dbReference>
<evidence type="ECO:0000259" key="8">
    <source>
        <dbReference type="PROSITE" id="PS50103"/>
    </source>
</evidence>
<dbReference type="GO" id="GO:0003729">
    <property type="term" value="F:mRNA binding"/>
    <property type="evidence" value="ECO:0007669"/>
    <property type="project" value="InterPro"/>
</dbReference>
<feature type="region of interest" description="Disordered" evidence="6">
    <location>
        <begin position="203"/>
        <end position="278"/>
    </location>
</feature>
<gene>
    <name evidence="10" type="primary">ZFP36</name>
    <name evidence="10" type="ORF">SNAT2548_LOCUS3865</name>
</gene>
<dbReference type="InterPro" id="IPR001841">
    <property type="entry name" value="Znf_RING"/>
</dbReference>
<dbReference type="InterPro" id="IPR045877">
    <property type="entry name" value="ZFP36-like"/>
</dbReference>
<name>A0A812IE49_9DINO</name>
<keyword evidence="3 5" id="KW-0863">Zinc-finger</keyword>
<dbReference type="OrthoDB" id="437580at2759"/>
<dbReference type="FunFam" id="4.10.1000.10:FF:000001">
    <property type="entry name" value="zinc finger CCCH domain-containing protein 15-like"/>
    <property type="match status" value="1"/>
</dbReference>
<evidence type="ECO:0000256" key="5">
    <source>
        <dbReference type="PROSITE-ProRule" id="PRU00723"/>
    </source>
</evidence>
<feature type="compositionally biased region" description="Low complexity" evidence="6">
    <location>
        <begin position="239"/>
        <end position="248"/>
    </location>
</feature>
<dbReference type="Pfam" id="PF00642">
    <property type="entry name" value="zf-CCCH"/>
    <property type="match status" value="2"/>
</dbReference>
<dbReference type="PROSITE" id="PS50103">
    <property type="entry name" value="ZF_C3H1"/>
    <property type="match status" value="2"/>
</dbReference>
<dbReference type="SMART" id="SM00356">
    <property type="entry name" value="ZnF_C3H1"/>
    <property type="match status" value="2"/>
</dbReference>